<reference evidence="8" key="1">
    <citation type="submission" date="2023-03" db="EMBL/GenBank/DDBJ databases">
        <title>Massive genome expansion in bonnet fungi (Mycena s.s.) driven by repeated elements and novel gene families across ecological guilds.</title>
        <authorList>
            <consortium name="Lawrence Berkeley National Laboratory"/>
            <person name="Harder C.B."/>
            <person name="Miyauchi S."/>
            <person name="Viragh M."/>
            <person name="Kuo A."/>
            <person name="Thoen E."/>
            <person name="Andreopoulos B."/>
            <person name="Lu D."/>
            <person name="Skrede I."/>
            <person name="Drula E."/>
            <person name="Henrissat B."/>
            <person name="Morin E."/>
            <person name="Kohler A."/>
            <person name="Barry K."/>
            <person name="LaButti K."/>
            <person name="Morin E."/>
            <person name="Salamov A."/>
            <person name="Lipzen A."/>
            <person name="Mereny Z."/>
            <person name="Hegedus B."/>
            <person name="Baldrian P."/>
            <person name="Stursova M."/>
            <person name="Weitz H."/>
            <person name="Taylor A."/>
            <person name="Grigoriev I.V."/>
            <person name="Nagy L.G."/>
            <person name="Martin F."/>
            <person name="Kauserud H."/>
        </authorList>
    </citation>
    <scope>NUCLEOTIDE SEQUENCE</scope>
    <source>
        <strain evidence="8">CBHHK182m</strain>
    </source>
</reference>
<evidence type="ECO:0000313" key="8">
    <source>
        <dbReference type="EMBL" id="KAJ7724266.1"/>
    </source>
</evidence>
<evidence type="ECO:0000256" key="6">
    <source>
        <dbReference type="ARBA" id="ARBA00022989"/>
    </source>
</evidence>
<dbReference type="EMBL" id="JARKIB010000204">
    <property type="protein sequence ID" value="KAJ7724266.1"/>
    <property type="molecule type" value="Genomic_DNA"/>
</dbReference>
<comment type="subcellular location">
    <subcellularLocation>
        <location evidence="1">Endoplasmic reticulum membrane</location>
        <topology evidence="1">Multi-pass membrane protein</topology>
    </subcellularLocation>
</comment>
<dbReference type="GO" id="GO:0016757">
    <property type="term" value="F:glycosyltransferase activity"/>
    <property type="evidence" value="ECO:0007669"/>
    <property type="project" value="UniProtKB-KW"/>
</dbReference>
<keyword evidence="2" id="KW-0328">Glycosyltransferase</keyword>
<keyword evidence="9" id="KW-1185">Reference proteome</keyword>
<evidence type="ECO:0000256" key="1">
    <source>
        <dbReference type="ARBA" id="ARBA00004477"/>
    </source>
</evidence>
<keyword evidence="3" id="KW-0808">Transferase</keyword>
<evidence type="ECO:0000256" key="4">
    <source>
        <dbReference type="ARBA" id="ARBA00022692"/>
    </source>
</evidence>
<keyword evidence="4" id="KW-0812">Transmembrane</keyword>
<evidence type="ECO:0000313" key="9">
    <source>
        <dbReference type="Proteomes" id="UP001215598"/>
    </source>
</evidence>
<feature type="non-terminal residue" evidence="8">
    <location>
        <position position="85"/>
    </location>
</feature>
<evidence type="ECO:0000256" key="7">
    <source>
        <dbReference type="ARBA" id="ARBA00023136"/>
    </source>
</evidence>
<keyword evidence="5" id="KW-0256">Endoplasmic reticulum</keyword>
<protein>
    <submittedName>
        <fullName evidence="8">Uncharacterized protein</fullName>
    </submittedName>
</protein>
<organism evidence="8 9">
    <name type="scientific">Mycena metata</name>
    <dbReference type="NCBI Taxonomy" id="1033252"/>
    <lineage>
        <taxon>Eukaryota</taxon>
        <taxon>Fungi</taxon>
        <taxon>Dikarya</taxon>
        <taxon>Basidiomycota</taxon>
        <taxon>Agaricomycotina</taxon>
        <taxon>Agaricomycetes</taxon>
        <taxon>Agaricomycetidae</taxon>
        <taxon>Agaricales</taxon>
        <taxon>Marasmiineae</taxon>
        <taxon>Mycenaceae</taxon>
        <taxon>Mycena</taxon>
    </lineage>
</organism>
<sequence length="85" mass="9494">PSFSLPVRIPLLVRFTGAMYCNIDDCDEGAVLFNFWEPLHSLEVSPEYAIRSWAYIVLHIFPAKLSKLLLTGDKASHSIASSLTL</sequence>
<evidence type="ECO:0000256" key="3">
    <source>
        <dbReference type="ARBA" id="ARBA00022679"/>
    </source>
</evidence>
<gene>
    <name evidence="8" type="ORF">B0H16DRAFT_1246962</name>
</gene>
<evidence type="ECO:0000256" key="5">
    <source>
        <dbReference type="ARBA" id="ARBA00022824"/>
    </source>
</evidence>
<proteinExistence type="predicted"/>
<dbReference type="Proteomes" id="UP001215598">
    <property type="component" value="Unassembled WGS sequence"/>
</dbReference>
<evidence type="ECO:0000256" key="2">
    <source>
        <dbReference type="ARBA" id="ARBA00022676"/>
    </source>
</evidence>
<comment type="caution">
    <text evidence="8">The sequence shown here is derived from an EMBL/GenBank/DDBJ whole genome shotgun (WGS) entry which is preliminary data.</text>
</comment>
<name>A0AAD7HP73_9AGAR</name>
<dbReference type="AlphaFoldDB" id="A0AAD7HP73"/>
<keyword evidence="7" id="KW-0472">Membrane</keyword>
<keyword evidence="6" id="KW-1133">Transmembrane helix</keyword>
<dbReference type="Pfam" id="PF03901">
    <property type="entry name" value="Glyco_transf_22"/>
    <property type="match status" value="1"/>
</dbReference>
<accession>A0AAD7HP73</accession>
<dbReference type="GO" id="GO:0005789">
    <property type="term" value="C:endoplasmic reticulum membrane"/>
    <property type="evidence" value="ECO:0007669"/>
    <property type="project" value="UniProtKB-SubCell"/>
</dbReference>
<feature type="non-terminal residue" evidence="8">
    <location>
        <position position="1"/>
    </location>
</feature>
<dbReference type="InterPro" id="IPR005599">
    <property type="entry name" value="GPI_mannosylTrfase"/>
</dbReference>